<dbReference type="NCBIfam" id="NF007161">
    <property type="entry name" value="PRK09599.1"/>
    <property type="match status" value="1"/>
</dbReference>
<evidence type="ECO:0000313" key="6">
    <source>
        <dbReference type="EMBL" id="GGH17678.1"/>
    </source>
</evidence>
<dbReference type="NCBIfam" id="TIGR00872">
    <property type="entry name" value="gnd_rel"/>
    <property type="match status" value="1"/>
</dbReference>
<dbReference type="Pfam" id="PF03446">
    <property type="entry name" value="NAD_binding_2"/>
    <property type="match status" value="1"/>
</dbReference>
<dbReference type="GO" id="GO:0050661">
    <property type="term" value="F:NADP binding"/>
    <property type="evidence" value="ECO:0007669"/>
    <property type="project" value="InterPro"/>
</dbReference>
<dbReference type="Proteomes" id="UP000603912">
    <property type="component" value="Unassembled WGS sequence"/>
</dbReference>
<name>A0A917I6J0_9HYPH</name>
<evidence type="ECO:0000256" key="1">
    <source>
        <dbReference type="ARBA" id="ARBA00004959"/>
    </source>
</evidence>
<dbReference type="Gene3D" id="3.40.50.720">
    <property type="entry name" value="NAD(P)-binding Rossmann-like Domain"/>
    <property type="match status" value="1"/>
</dbReference>
<dbReference type="EMBL" id="BMES01000001">
    <property type="protein sequence ID" value="GGH17678.1"/>
    <property type="molecule type" value="Genomic_DNA"/>
</dbReference>
<dbReference type="InterPro" id="IPR006114">
    <property type="entry name" value="6PGDH_C"/>
</dbReference>
<dbReference type="InterPro" id="IPR008927">
    <property type="entry name" value="6-PGluconate_DH-like_C_sf"/>
</dbReference>
<dbReference type="InterPro" id="IPR006115">
    <property type="entry name" value="6PGDH_NADP-bd"/>
</dbReference>
<comment type="caution">
    <text evidence="6">The sequence shown here is derived from an EMBL/GenBank/DDBJ whole genome shotgun (WGS) entry which is preliminary data.</text>
</comment>
<dbReference type="InterPro" id="IPR006183">
    <property type="entry name" value="Pgluconate_DH"/>
</dbReference>
<dbReference type="InterPro" id="IPR004849">
    <property type="entry name" value="6DGDH_YqeC"/>
</dbReference>
<dbReference type="GO" id="GO:0004616">
    <property type="term" value="F:phosphogluconate dehydrogenase (decarboxylating) activity"/>
    <property type="evidence" value="ECO:0007669"/>
    <property type="project" value="InterPro"/>
</dbReference>
<dbReference type="PRINTS" id="PR00076">
    <property type="entry name" value="6PGDHDRGNASE"/>
</dbReference>
<sequence length="333" mass="35629">MQLGMVGLGRMGANIVRRLMRSGHECVVYDRNPEPGRQLAADGATAVADLAAMVASLQAPRHIWLMLPAGAITEATIAEFAALLSPGDVLIDGGNAFWKDDIRRAGELAHKGLAYLDVGTSGGVWGLERGYCLMIGGPEDVVKRMDPIFAALAPGAGDIPPTPGRDGRDPRVEQGYLHAGPNGAGHFVKMIHNGIEYGMMQAIAEGFDILRHADSPQLAPELRLDLDVADIAEVWRRGSVITSWLLDLTSTALAADEDLTGYSGYVDDSGEGRWTVQAAVEEAVPAEVLTAALYTRFRSRQDHTFAEKVLSAMRKGFGGHVEPKPALPKDPKA</sequence>
<dbReference type="SMART" id="SM01350">
    <property type="entry name" value="6PGD"/>
    <property type="match status" value="1"/>
</dbReference>
<keyword evidence="4" id="KW-0311">Gluconate utilization</keyword>
<dbReference type="RefSeq" id="WP_188517405.1">
    <property type="nucleotide sequence ID" value="NZ_BMES01000001.1"/>
</dbReference>
<dbReference type="InterPro" id="IPR013328">
    <property type="entry name" value="6PGD_dom2"/>
</dbReference>
<keyword evidence="3" id="KW-0560">Oxidoreductase</keyword>
<dbReference type="Pfam" id="PF00393">
    <property type="entry name" value="6PGD"/>
    <property type="match status" value="1"/>
</dbReference>
<dbReference type="AlphaFoldDB" id="A0A917I6J0"/>
<evidence type="ECO:0000259" key="5">
    <source>
        <dbReference type="SMART" id="SM01350"/>
    </source>
</evidence>
<evidence type="ECO:0000256" key="4">
    <source>
        <dbReference type="ARBA" id="ARBA00023064"/>
    </source>
</evidence>
<feature type="domain" description="6-phosphogluconate dehydrogenase C-terminal" evidence="5">
    <location>
        <begin position="185"/>
        <end position="333"/>
    </location>
</feature>
<comment type="similarity">
    <text evidence="2">Belongs to the 6-phosphogluconate dehydrogenase family.</text>
</comment>
<gene>
    <name evidence="6" type="ORF">GCM10007036_19290</name>
</gene>
<keyword evidence="7" id="KW-1185">Reference proteome</keyword>
<accession>A0A917I6J0</accession>
<reference evidence="6" key="1">
    <citation type="journal article" date="2014" name="Int. J. Syst. Evol. Microbiol.">
        <title>Complete genome sequence of Corynebacterium casei LMG S-19264T (=DSM 44701T), isolated from a smear-ripened cheese.</title>
        <authorList>
            <consortium name="US DOE Joint Genome Institute (JGI-PGF)"/>
            <person name="Walter F."/>
            <person name="Albersmeier A."/>
            <person name="Kalinowski J."/>
            <person name="Ruckert C."/>
        </authorList>
    </citation>
    <scope>NUCLEOTIDE SEQUENCE</scope>
    <source>
        <strain evidence="6">CGMCC 1.12214</strain>
    </source>
</reference>
<proteinExistence type="inferred from homology"/>
<evidence type="ECO:0000256" key="2">
    <source>
        <dbReference type="ARBA" id="ARBA00008419"/>
    </source>
</evidence>
<dbReference type="SUPFAM" id="SSF51735">
    <property type="entry name" value="NAD(P)-binding Rossmann-fold domains"/>
    <property type="match status" value="1"/>
</dbReference>
<protein>
    <submittedName>
        <fullName evidence="6">6-phosphogluconate dehydrogenase</fullName>
    </submittedName>
</protein>
<dbReference type="InterPro" id="IPR036291">
    <property type="entry name" value="NAD(P)-bd_dom_sf"/>
</dbReference>
<comment type="pathway">
    <text evidence="1">Carbohydrate degradation; pentose phosphate pathway.</text>
</comment>
<evidence type="ECO:0000256" key="3">
    <source>
        <dbReference type="ARBA" id="ARBA00023002"/>
    </source>
</evidence>
<reference evidence="6" key="2">
    <citation type="submission" date="2020-09" db="EMBL/GenBank/DDBJ databases">
        <authorList>
            <person name="Sun Q."/>
            <person name="Zhou Y."/>
        </authorList>
    </citation>
    <scope>NUCLEOTIDE SEQUENCE</scope>
    <source>
        <strain evidence="6">CGMCC 1.12214</strain>
    </source>
</reference>
<dbReference type="GO" id="GO:0019521">
    <property type="term" value="P:D-gluconate metabolic process"/>
    <property type="evidence" value="ECO:0007669"/>
    <property type="project" value="UniProtKB-KW"/>
</dbReference>
<dbReference type="Gene3D" id="1.10.1040.10">
    <property type="entry name" value="N-(1-d-carboxylethyl)-l-norvaline Dehydrogenase, domain 2"/>
    <property type="match status" value="1"/>
</dbReference>
<dbReference type="PANTHER" id="PTHR11811">
    <property type="entry name" value="6-PHOSPHOGLUCONATE DEHYDROGENASE"/>
    <property type="match status" value="1"/>
</dbReference>
<dbReference type="SUPFAM" id="SSF48179">
    <property type="entry name" value="6-phosphogluconate dehydrogenase C-terminal domain-like"/>
    <property type="match status" value="1"/>
</dbReference>
<organism evidence="6 7">
    <name type="scientific">Alsobacter metallidurans</name>
    <dbReference type="NCBI Taxonomy" id="340221"/>
    <lineage>
        <taxon>Bacteria</taxon>
        <taxon>Pseudomonadati</taxon>
        <taxon>Pseudomonadota</taxon>
        <taxon>Alphaproteobacteria</taxon>
        <taxon>Hyphomicrobiales</taxon>
        <taxon>Alsobacteraceae</taxon>
        <taxon>Alsobacter</taxon>
    </lineage>
</organism>
<dbReference type="GO" id="GO:0006098">
    <property type="term" value="P:pentose-phosphate shunt"/>
    <property type="evidence" value="ECO:0007669"/>
    <property type="project" value="InterPro"/>
</dbReference>
<evidence type="ECO:0000313" key="7">
    <source>
        <dbReference type="Proteomes" id="UP000603912"/>
    </source>
</evidence>